<dbReference type="PANTHER" id="PTHR31781">
    <property type="entry name" value="UNC80"/>
    <property type="match status" value="1"/>
</dbReference>
<dbReference type="GO" id="GO:0034703">
    <property type="term" value="C:cation channel complex"/>
    <property type="evidence" value="ECO:0007669"/>
    <property type="project" value="TreeGrafter"/>
</dbReference>
<evidence type="ECO:0000313" key="2">
    <source>
        <dbReference type="EMBL" id="GLD67395.1"/>
    </source>
</evidence>
<gene>
    <name evidence="2" type="ORF">AKAME5_001874400</name>
</gene>
<evidence type="ECO:0000313" key="3">
    <source>
        <dbReference type="Proteomes" id="UP001279410"/>
    </source>
</evidence>
<accession>A0AAD3RGQ2</accession>
<dbReference type="GO" id="GO:0055080">
    <property type="term" value="P:monoatomic cation homeostasis"/>
    <property type="evidence" value="ECO:0007669"/>
    <property type="project" value="TreeGrafter"/>
</dbReference>
<dbReference type="GO" id="GO:0005261">
    <property type="term" value="F:monoatomic cation channel activity"/>
    <property type="evidence" value="ECO:0007669"/>
    <property type="project" value="TreeGrafter"/>
</dbReference>
<feature type="compositionally biased region" description="Basic and acidic residues" evidence="1">
    <location>
        <begin position="186"/>
        <end position="203"/>
    </location>
</feature>
<name>A0AAD3RGQ2_LATJO</name>
<dbReference type="PANTHER" id="PTHR31781:SF1">
    <property type="entry name" value="PROTEIN UNC-80 HOMOLOG"/>
    <property type="match status" value="1"/>
</dbReference>
<organism evidence="2 3">
    <name type="scientific">Lates japonicus</name>
    <name type="common">Japanese lates</name>
    <dbReference type="NCBI Taxonomy" id="270547"/>
    <lineage>
        <taxon>Eukaryota</taxon>
        <taxon>Metazoa</taxon>
        <taxon>Chordata</taxon>
        <taxon>Craniata</taxon>
        <taxon>Vertebrata</taxon>
        <taxon>Euteleostomi</taxon>
        <taxon>Actinopterygii</taxon>
        <taxon>Neopterygii</taxon>
        <taxon>Teleostei</taxon>
        <taxon>Neoteleostei</taxon>
        <taxon>Acanthomorphata</taxon>
        <taxon>Carangaria</taxon>
        <taxon>Carangaria incertae sedis</taxon>
        <taxon>Centropomidae</taxon>
        <taxon>Lates</taxon>
    </lineage>
</organism>
<dbReference type="GO" id="GO:0030424">
    <property type="term" value="C:axon"/>
    <property type="evidence" value="ECO:0007669"/>
    <property type="project" value="TreeGrafter"/>
</dbReference>
<proteinExistence type="predicted"/>
<sequence>MLIKIVKSLGCAYGCGEGHRGLSGDRLRMQAQNCLTNLYKLDKLQFRQTMREYVNKDSLNNIVDFLHALLGFCMEPITDKYGSAGERSRRAKKRNIDKAGFGNNFTTGDNKSVAQNMEAVVVGCMFKSLITRCASTTHELHSPENLGLYCDIRQLVQFIKEAHGNVFRRVALSALLDSAEKVTATKKPEEKEETKQPGPRRSEAGVSGEKGQVSVLQMNVAATSQQDPRHPNSEEQIRVLCWAGKDFGGRCSSRRRSMATTEQPVRAGHLQVHTAHSGCHHGQALSPGPVAFRRKK</sequence>
<reference evidence="2" key="1">
    <citation type="submission" date="2022-08" db="EMBL/GenBank/DDBJ databases">
        <title>Genome sequencing of akame (Lates japonicus).</title>
        <authorList>
            <person name="Hashiguchi Y."/>
            <person name="Takahashi H."/>
        </authorList>
    </citation>
    <scope>NUCLEOTIDE SEQUENCE</scope>
    <source>
        <strain evidence="2">Kochi</strain>
    </source>
</reference>
<feature type="region of interest" description="Disordered" evidence="1">
    <location>
        <begin position="183"/>
        <end position="210"/>
    </location>
</feature>
<dbReference type="EMBL" id="BRZM01000110">
    <property type="protein sequence ID" value="GLD67395.1"/>
    <property type="molecule type" value="Genomic_DNA"/>
</dbReference>
<protein>
    <submittedName>
        <fullName evidence="2">Protein unc-80 homolog</fullName>
    </submittedName>
</protein>
<dbReference type="AlphaFoldDB" id="A0AAD3RGQ2"/>
<dbReference type="Proteomes" id="UP001279410">
    <property type="component" value="Unassembled WGS sequence"/>
</dbReference>
<comment type="caution">
    <text evidence="2">The sequence shown here is derived from an EMBL/GenBank/DDBJ whole genome shotgun (WGS) entry which is preliminary data.</text>
</comment>
<keyword evidence="3" id="KW-1185">Reference proteome</keyword>
<evidence type="ECO:0000256" key="1">
    <source>
        <dbReference type="SAM" id="MobiDB-lite"/>
    </source>
</evidence>